<comment type="caution">
    <text evidence="1">The sequence shown here is derived from an EMBL/GenBank/DDBJ whole genome shotgun (WGS) entry which is preliminary data.</text>
</comment>
<gene>
    <name evidence="1" type="ORF">J437_LFUL014026</name>
</gene>
<proteinExistence type="predicted"/>
<organism evidence="1 2">
    <name type="scientific">Ladona fulva</name>
    <name type="common">Scarce chaser dragonfly</name>
    <name type="synonym">Libellula fulva</name>
    <dbReference type="NCBI Taxonomy" id="123851"/>
    <lineage>
        <taxon>Eukaryota</taxon>
        <taxon>Metazoa</taxon>
        <taxon>Ecdysozoa</taxon>
        <taxon>Arthropoda</taxon>
        <taxon>Hexapoda</taxon>
        <taxon>Insecta</taxon>
        <taxon>Pterygota</taxon>
        <taxon>Palaeoptera</taxon>
        <taxon>Odonata</taxon>
        <taxon>Epiprocta</taxon>
        <taxon>Anisoptera</taxon>
        <taxon>Libelluloidea</taxon>
        <taxon>Libellulidae</taxon>
        <taxon>Ladona</taxon>
    </lineage>
</organism>
<name>A0A8K0KIK8_LADFU</name>
<reference evidence="1" key="2">
    <citation type="submission" date="2017-10" db="EMBL/GenBank/DDBJ databases">
        <title>Ladona fulva Genome sequencing and assembly.</title>
        <authorList>
            <person name="Murali S."/>
            <person name="Richards S."/>
            <person name="Bandaranaike D."/>
            <person name="Bellair M."/>
            <person name="Blankenburg K."/>
            <person name="Chao H."/>
            <person name="Dinh H."/>
            <person name="Doddapaneni H."/>
            <person name="Dugan-Rocha S."/>
            <person name="Elkadiri S."/>
            <person name="Gnanaolivu R."/>
            <person name="Hernandez B."/>
            <person name="Skinner E."/>
            <person name="Javaid M."/>
            <person name="Lee S."/>
            <person name="Li M."/>
            <person name="Ming W."/>
            <person name="Munidasa M."/>
            <person name="Muniz J."/>
            <person name="Nguyen L."/>
            <person name="Hughes D."/>
            <person name="Osuji N."/>
            <person name="Pu L.-L."/>
            <person name="Puazo M."/>
            <person name="Qu C."/>
            <person name="Quiroz J."/>
            <person name="Raj R."/>
            <person name="Weissenberger G."/>
            <person name="Xin Y."/>
            <person name="Zou X."/>
            <person name="Han Y."/>
            <person name="Worley K."/>
            <person name="Muzny D."/>
            <person name="Gibbs R."/>
        </authorList>
    </citation>
    <scope>NUCLEOTIDE SEQUENCE</scope>
    <source>
        <strain evidence="1">Sampled in the wild</strain>
    </source>
</reference>
<reference evidence="1" key="1">
    <citation type="submission" date="2013-04" db="EMBL/GenBank/DDBJ databases">
        <authorList>
            <person name="Qu J."/>
            <person name="Murali S.C."/>
            <person name="Bandaranaike D."/>
            <person name="Bellair M."/>
            <person name="Blankenburg K."/>
            <person name="Chao H."/>
            <person name="Dinh H."/>
            <person name="Doddapaneni H."/>
            <person name="Downs B."/>
            <person name="Dugan-Rocha S."/>
            <person name="Elkadiri S."/>
            <person name="Gnanaolivu R.D."/>
            <person name="Hernandez B."/>
            <person name="Javaid M."/>
            <person name="Jayaseelan J.C."/>
            <person name="Lee S."/>
            <person name="Li M."/>
            <person name="Ming W."/>
            <person name="Munidasa M."/>
            <person name="Muniz J."/>
            <person name="Nguyen L."/>
            <person name="Ongeri F."/>
            <person name="Osuji N."/>
            <person name="Pu L.-L."/>
            <person name="Puazo M."/>
            <person name="Qu C."/>
            <person name="Quiroz J."/>
            <person name="Raj R."/>
            <person name="Weissenberger G."/>
            <person name="Xin Y."/>
            <person name="Zou X."/>
            <person name="Han Y."/>
            <person name="Richards S."/>
            <person name="Worley K."/>
            <person name="Muzny D."/>
            <person name="Gibbs R."/>
        </authorList>
    </citation>
    <scope>NUCLEOTIDE SEQUENCE</scope>
    <source>
        <strain evidence="1">Sampled in the wild</strain>
    </source>
</reference>
<dbReference type="AlphaFoldDB" id="A0A8K0KIK8"/>
<keyword evidence="2" id="KW-1185">Reference proteome</keyword>
<dbReference type="EMBL" id="KZ308939">
    <property type="protein sequence ID" value="KAG8235682.1"/>
    <property type="molecule type" value="Genomic_DNA"/>
</dbReference>
<sequence>MANHQSQKAISWLTWEDICINHVGNGREARILRRKVDGLHEKTVFEFHGCFFHGCPSCLLNRSESTGDPL</sequence>
<evidence type="ECO:0000313" key="2">
    <source>
        <dbReference type="Proteomes" id="UP000792457"/>
    </source>
</evidence>
<accession>A0A8K0KIK8</accession>
<dbReference type="OrthoDB" id="5871067at2759"/>
<evidence type="ECO:0000313" key="1">
    <source>
        <dbReference type="EMBL" id="KAG8235682.1"/>
    </source>
</evidence>
<protein>
    <submittedName>
        <fullName evidence="1">Uncharacterized protein</fullName>
    </submittedName>
</protein>
<dbReference type="Proteomes" id="UP000792457">
    <property type="component" value="Unassembled WGS sequence"/>
</dbReference>